<gene>
    <name evidence="1" type="ordered locus">LRC_03280</name>
</gene>
<dbReference type="KEGG" id="lrm:LRC_03280"/>
<evidence type="ECO:0000313" key="2">
    <source>
        <dbReference type="Proteomes" id="UP000001279"/>
    </source>
</evidence>
<dbReference type="PATRIC" id="fig|1069534.5.peg.368"/>
<dbReference type="STRING" id="1069534.LRC_03280"/>
<evidence type="ECO:0000313" key="1">
    <source>
        <dbReference type="EMBL" id="AEN77647.1"/>
    </source>
</evidence>
<dbReference type="HOGENOM" id="CLU_2717372_0_0_9"/>
<dbReference type="AlphaFoldDB" id="G2SRA2"/>
<sequence>MRLTLSGIFLILILWKPIYFSYRVLFAKCNVAHRLLDQRVKSGLRAKRRFLGFARKSQPSVTGKMAIFEICP</sequence>
<name>G2SRA2_LIGR2</name>
<keyword evidence="2" id="KW-1185">Reference proteome</keyword>
<dbReference type="EMBL" id="CP003032">
    <property type="protein sequence ID" value="AEN77647.1"/>
    <property type="molecule type" value="Genomic_DNA"/>
</dbReference>
<reference evidence="1 2" key="1">
    <citation type="journal article" date="2011" name="Microb. Cell Fact.">
        <title>Genome sequences and comparative genomics of two Lactobacillus ruminis strains from the bovine and human intestinal tracts.</title>
        <authorList>
            <person name="Forde B.M."/>
            <person name="Neville B.A."/>
            <person name="O'Donnell M.M."/>
            <person name="Riboulet-Bisson E."/>
            <person name="Claesson M.J."/>
            <person name="Coghlan A."/>
            <person name="Ross R.P."/>
            <person name="O'Toole P.W."/>
        </authorList>
    </citation>
    <scope>NUCLEOTIDE SEQUENCE [LARGE SCALE GENOMIC DNA]</scope>
    <source>
        <strain evidence="2">ATCC 27782 / RF3</strain>
    </source>
</reference>
<proteinExistence type="predicted"/>
<dbReference type="Proteomes" id="UP000001279">
    <property type="component" value="Chromosome"/>
</dbReference>
<accession>G2SRA2</accession>
<organism evidence="1 2">
    <name type="scientific">Ligilactobacillus ruminis (strain ATCC 27782 / RF3)</name>
    <name type="common">Lactobacillus ruminis</name>
    <dbReference type="NCBI Taxonomy" id="1069534"/>
    <lineage>
        <taxon>Bacteria</taxon>
        <taxon>Bacillati</taxon>
        <taxon>Bacillota</taxon>
        <taxon>Bacilli</taxon>
        <taxon>Lactobacillales</taxon>
        <taxon>Lactobacillaceae</taxon>
        <taxon>Ligilactobacillus</taxon>
    </lineage>
</organism>
<protein>
    <submittedName>
        <fullName evidence="1">Uncharacterized protein</fullName>
    </submittedName>
</protein>